<protein>
    <submittedName>
        <fullName evidence="9">Transcription factor</fullName>
    </submittedName>
</protein>
<dbReference type="SMART" id="SM00355">
    <property type="entry name" value="ZnF_C2H2"/>
    <property type="match status" value="2"/>
</dbReference>
<dbReference type="Pfam" id="PF00096">
    <property type="entry name" value="zf-C2H2"/>
    <property type="match status" value="1"/>
</dbReference>
<dbReference type="PROSITE" id="PS50048">
    <property type="entry name" value="ZN2_CY6_FUNGAL_2"/>
    <property type="match status" value="1"/>
</dbReference>
<feature type="domain" description="C2H2-type" evidence="8">
    <location>
        <begin position="3"/>
        <end position="25"/>
    </location>
</feature>
<dbReference type="InterPro" id="IPR001138">
    <property type="entry name" value="Zn2Cys6_DnaBD"/>
</dbReference>
<comment type="caution">
    <text evidence="9">The sequence shown here is derived from an EMBL/GenBank/DDBJ whole genome shotgun (WGS) entry which is preliminary data.</text>
</comment>
<dbReference type="PROSITE" id="PS00028">
    <property type="entry name" value="ZINC_FINGER_C2H2_1"/>
    <property type="match status" value="1"/>
</dbReference>
<dbReference type="Gene3D" id="4.10.240.10">
    <property type="entry name" value="Zn(2)-C6 fungal-type DNA-binding domain"/>
    <property type="match status" value="1"/>
</dbReference>
<keyword evidence="1" id="KW-0479">Metal-binding</keyword>
<dbReference type="EMBL" id="JAVFKD010000010">
    <property type="protein sequence ID" value="KAK5994657.1"/>
    <property type="molecule type" value="Genomic_DNA"/>
</dbReference>
<dbReference type="PANTHER" id="PTHR47660:SF3">
    <property type="entry name" value="FINGER DOMAIN PROTEIN, PUTATIVE (AFU_ORTHOLOGUE AFUA_4G03310)-RELATED"/>
    <property type="match status" value="1"/>
</dbReference>
<organism evidence="9 10">
    <name type="scientific">Cladobotryum mycophilum</name>
    <dbReference type="NCBI Taxonomy" id="491253"/>
    <lineage>
        <taxon>Eukaryota</taxon>
        <taxon>Fungi</taxon>
        <taxon>Dikarya</taxon>
        <taxon>Ascomycota</taxon>
        <taxon>Pezizomycotina</taxon>
        <taxon>Sordariomycetes</taxon>
        <taxon>Hypocreomycetidae</taxon>
        <taxon>Hypocreales</taxon>
        <taxon>Hypocreaceae</taxon>
        <taxon>Cladobotryum</taxon>
    </lineage>
</organism>
<reference evidence="9 10" key="1">
    <citation type="submission" date="2024-01" db="EMBL/GenBank/DDBJ databases">
        <title>Complete genome of Cladobotryum mycophilum ATHUM6906.</title>
        <authorList>
            <person name="Christinaki A.C."/>
            <person name="Myridakis A.I."/>
            <person name="Kouvelis V.N."/>
        </authorList>
    </citation>
    <scope>NUCLEOTIDE SEQUENCE [LARGE SCALE GENOMIC DNA]</scope>
    <source>
        <strain evidence="9 10">ATHUM6906</strain>
    </source>
</reference>
<keyword evidence="4" id="KW-0804">Transcription</keyword>
<keyword evidence="5" id="KW-0539">Nucleus</keyword>
<feature type="domain" description="Zn(2)-C6 fungal-type" evidence="7">
    <location>
        <begin position="73"/>
        <end position="102"/>
    </location>
</feature>
<dbReference type="InterPro" id="IPR013087">
    <property type="entry name" value="Znf_C2H2_type"/>
</dbReference>
<keyword evidence="6" id="KW-0863">Zinc-finger</keyword>
<dbReference type="InterPro" id="IPR036864">
    <property type="entry name" value="Zn2-C6_fun-type_DNA-bd_sf"/>
</dbReference>
<accession>A0ABR0SR57</accession>
<dbReference type="SMART" id="SM00066">
    <property type="entry name" value="GAL4"/>
    <property type="match status" value="1"/>
</dbReference>
<evidence type="ECO:0000256" key="1">
    <source>
        <dbReference type="ARBA" id="ARBA00022723"/>
    </source>
</evidence>
<evidence type="ECO:0000313" key="9">
    <source>
        <dbReference type="EMBL" id="KAK5994657.1"/>
    </source>
</evidence>
<keyword evidence="10" id="KW-1185">Reference proteome</keyword>
<dbReference type="CDD" id="cd12148">
    <property type="entry name" value="fungal_TF_MHR"/>
    <property type="match status" value="1"/>
</dbReference>
<evidence type="ECO:0000313" key="10">
    <source>
        <dbReference type="Proteomes" id="UP001338125"/>
    </source>
</evidence>
<dbReference type="InterPro" id="IPR036236">
    <property type="entry name" value="Znf_C2H2_sf"/>
</dbReference>
<evidence type="ECO:0000256" key="3">
    <source>
        <dbReference type="ARBA" id="ARBA00023015"/>
    </source>
</evidence>
<dbReference type="Pfam" id="PF04082">
    <property type="entry name" value="Fungal_trans"/>
    <property type="match status" value="1"/>
</dbReference>
<dbReference type="SUPFAM" id="SSF57701">
    <property type="entry name" value="Zn2/Cys6 DNA-binding domain"/>
    <property type="match status" value="1"/>
</dbReference>
<evidence type="ECO:0000256" key="4">
    <source>
        <dbReference type="ARBA" id="ARBA00023163"/>
    </source>
</evidence>
<keyword evidence="2" id="KW-0862">Zinc</keyword>
<sequence>MSYTCTTCGKQYQHSSHLRRHEATHNDIPGFTCMYCNKTYARRDVYRKHILTCPKNDEKTDLPKLRRGQKRRACESCFHRKVSCDRANPCGRCILRGLVCHFKDTSVEGSDVPLDGFSAATSSASAASPPAFLNRQYISGTPFLQAITDTAAQTLLEAFANETSVNDRVPEMSIDIGGADKNPFLFLMDEAMIPNPWSSTSIFDIEHVDLDRDNHILGRVSPTGPSITIPALTADGDEVMQRNANIIIQELQGLHSDLIVNDPSYNEDFDVEKAKAVFSPTSMKIFIVTFFRLGHVHMPLVHMPSFGTNETSAVLILALSLGGALRAPPRDDTLCAWCIFRIAEEYIFRRLAKIVASNAAGKSTRHSNELLEAFQAALLMQVILFLINDAHTRRRSRLLRVPVLVDTARTLGLMSTKRSENPSWNQFVFEETCIRIATWTALSTWNHCFLLNDPPLITIAEMECNLPAPSDLWDASNATEYETKIQTRPPNYPSSIRDFVGVLMQEKSRGIESFPIGYISVHDMNLAIISLCTMIVNAHTMFTMSSSAPAFLAALSRWEELWDMATASIHMERLSKMGIARHSGEICWFARRIVEVSVSGQGLPAFLRRIGHDSMAEVHEFIVEYLKGQ</sequence>
<dbReference type="PROSITE" id="PS50157">
    <property type="entry name" value="ZINC_FINGER_C2H2_2"/>
    <property type="match status" value="1"/>
</dbReference>
<dbReference type="CDD" id="cd00067">
    <property type="entry name" value="GAL4"/>
    <property type="match status" value="1"/>
</dbReference>
<evidence type="ECO:0000256" key="5">
    <source>
        <dbReference type="ARBA" id="ARBA00023242"/>
    </source>
</evidence>
<gene>
    <name evidence="9" type="ORF">PT974_05142</name>
</gene>
<name>A0ABR0SR57_9HYPO</name>
<evidence type="ECO:0000256" key="2">
    <source>
        <dbReference type="ARBA" id="ARBA00022833"/>
    </source>
</evidence>
<evidence type="ECO:0000256" key="6">
    <source>
        <dbReference type="PROSITE-ProRule" id="PRU00042"/>
    </source>
</evidence>
<dbReference type="Gene3D" id="3.30.160.60">
    <property type="entry name" value="Classic Zinc Finger"/>
    <property type="match status" value="1"/>
</dbReference>
<proteinExistence type="predicted"/>
<evidence type="ECO:0000259" key="8">
    <source>
        <dbReference type="PROSITE" id="PS50157"/>
    </source>
</evidence>
<dbReference type="Pfam" id="PF00172">
    <property type="entry name" value="Zn_clus"/>
    <property type="match status" value="1"/>
</dbReference>
<evidence type="ECO:0000259" key="7">
    <source>
        <dbReference type="PROSITE" id="PS50048"/>
    </source>
</evidence>
<dbReference type="Proteomes" id="UP001338125">
    <property type="component" value="Unassembled WGS sequence"/>
</dbReference>
<dbReference type="SUPFAM" id="SSF57667">
    <property type="entry name" value="beta-beta-alpha zinc fingers"/>
    <property type="match status" value="1"/>
</dbReference>
<dbReference type="PANTHER" id="PTHR47660">
    <property type="entry name" value="TRANSCRIPTION FACTOR WITH C2H2 AND ZN(2)-CYS(6) DNA BINDING DOMAIN (EUROFUNG)-RELATED-RELATED"/>
    <property type="match status" value="1"/>
</dbReference>
<keyword evidence="3" id="KW-0805">Transcription regulation</keyword>
<dbReference type="InterPro" id="IPR007219">
    <property type="entry name" value="XnlR_reg_dom"/>
</dbReference>